<dbReference type="PANTHER" id="PTHR33463">
    <property type="entry name" value="NB-ARC DOMAIN-CONTAINING PROTEIN-RELATED"/>
    <property type="match status" value="1"/>
</dbReference>
<dbReference type="SUPFAM" id="SSF52058">
    <property type="entry name" value="L domain-like"/>
    <property type="match status" value="1"/>
</dbReference>
<name>A0AAW0JT12_QUESU</name>
<evidence type="ECO:0000313" key="5">
    <source>
        <dbReference type="Proteomes" id="UP000237347"/>
    </source>
</evidence>
<comment type="caution">
    <text evidence="4">The sequence shown here is derived from an EMBL/GenBank/DDBJ whole genome shotgun (WGS) entry which is preliminary data.</text>
</comment>
<dbReference type="GO" id="GO:0043531">
    <property type="term" value="F:ADP binding"/>
    <property type="evidence" value="ECO:0007669"/>
    <property type="project" value="InterPro"/>
</dbReference>
<reference evidence="4 5" key="1">
    <citation type="journal article" date="2018" name="Sci. Data">
        <title>The draft genome sequence of cork oak.</title>
        <authorList>
            <person name="Ramos A.M."/>
            <person name="Usie A."/>
            <person name="Barbosa P."/>
            <person name="Barros P.M."/>
            <person name="Capote T."/>
            <person name="Chaves I."/>
            <person name="Simoes F."/>
            <person name="Abreu I."/>
            <person name="Carrasquinho I."/>
            <person name="Faro C."/>
            <person name="Guimaraes J.B."/>
            <person name="Mendonca D."/>
            <person name="Nobrega F."/>
            <person name="Rodrigues L."/>
            <person name="Saibo N.J.M."/>
            <person name="Varela M.C."/>
            <person name="Egas C."/>
            <person name="Matos J."/>
            <person name="Miguel C.M."/>
            <person name="Oliveira M.M."/>
            <person name="Ricardo C.P."/>
            <person name="Goncalves S."/>
        </authorList>
    </citation>
    <scope>NUCLEOTIDE SEQUENCE [LARGE SCALE GENOMIC DNA]</scope>
    <source>
        <strain evidence="5">cv. HL8</strain>
    </source>
</reference>
<sequence>MAKEVAKRAKDDKLFDEVVMAVVSQNRDLSKIQGQIAEMLGLQLVEENPLVRAERLNNRLSMDSKSVLVILEDVWDALDLEAVGIPYGEKDSCECSTAISLVSKELKRHPDGLECPKLDLLQLSCDKDTLQTLPPNLFKGMNGLMVLSLINMSFPSLPQLINVLQNLRTLQFVDCELTDVSAIGALTKLEILSFFASEIMELPGEIGNPSYLKLLDLTRCYDLQRIPPGLLLSLSHLEELYMFGVPLEIWEPMEGNKEEEEEEGNEEEEEANTCLTEIMSLSHHLMA</sequence>
<keyword evidence="2" id="KW-0611">Plant defense</keyword>
<dbReference type="AlphaFoldDB" id="A0AAW0JT12"/>
<organism evidence="4 5">
    <name type="scientific">Quercus suber</name>
    <name type="common">Cork oak</name>
    <dbReference type="NCBI Taxonomy" id="58331"/>
    <lineage>
        <taxon>Eukaryota</taxon>
        <taxon>Viridiplantae</taxon>
        <taxon>Streptophyta</taxon>
        <taxon>Embryophyta</taxon>
        <taxon>Tracheophyta</taxon>
        <taxon>Spermatophyta</taxon>
        <taxon>Magnoliopsida</taxon>
        <taxon>eudicotyledons</taxon>
        <taxon>Gunneridae</taxon>
        <taxon>Pentapetalae</taxon>
        <taxon>rosids</taxon>
        <taxon>fabids</taxon>
        <taxon>Fagales</taxon>
        <taxon>Fagaceae</taxon>
        <taxon>Quercus</taxon>
    </lineage>
</organism>
<dbReference type="InterPro" id="IPR032675">
    <property type="entry name" value="LRR_dom_sf"/>
</dbReference>
<gene>
    <name evidence="4" type="primary">RPS5_5</name>
    <name evidence="4" type="ORF">CFP56_028537</name>
</gene>
<dbReference type="Gene3D" id="3.80.10.10">
    <property type="entry name" value="Ribonuclease Inhibitor"/>
    <property type="match status" value="1"/>
</dbReference>
<dbReference type="EMBL" id="PKMF04000468">
    <property type="protein sequence ID" value="KAK7830149.1"/>
    <property type="molecule type" value="Genomic_DNA"/>
</dbReference>
<evidence type="ECO:0000256" key="2">
    <source>
        <dbReference type="ARBA" id="ARBA00022821"/>
    </source>
</evidence>
<comment type="similarity">
    <text evidence="1">Belongs to the disease resistance NB-LRR family.</text>
</comment>
<accession>A0AAW0JT12</accession>
<evidence type="ECO:0000256" key="1">
    <source>
        <dbReference type="ARBA" id="ARBA00008894"/>
    </source>
</evidence>
<evidence type="ECO:0000259" key="3">
    <source>
        <dbReference type="Pfam" id="PF00931"/>
    </source>
</evidence>
<protein>
    <submittedName>
        <fullName evidence="4">Disease resistance protein rps5</fullName>
    </submittedName>
</protein>
<dbReference type="Gene3D" id="3.40.50.300">
    <property type="entry name" value="P-loop containing nucleotide triphosphate hydrolases"/>
    <property type="match status" value="1"/>
</dbReference>
<dbReference type="InterPro" id="IPR002182">
    <property type="entry name" value="NB-ARC"/>
</dbReference>
<dbReference type="Pfam" id="PF00931">
    <property type="entry name" value="NB-ARC"/>
    <property type="match status" value="1"/>
</dbReference>
<feature type="domain" description="NB-ARC" evidence="3">
    <location>
        <begin position="2"/>
        <end position="93"/>
    </location>
</feature>
<dbReference type="InterPro" id="IPR027417">
    <property type="entry name" value="P-loop_NTPase"/>
</dbReference>
<proteinExistence type="inferred from homology"/>
<dbReference type="InterPro" id="IPR050905">
    <property type="entry name" value="Plant_NBS-LRR"/>
</dbReference>
<evidence type="ECO:0000313" key="4">
    <source>
        <dbReference type="EMBL" id="KAK7830149.1"/>
    </source>
</evidence>
<dbReference type="PANTHER" id="PTHR33463:SF198">
    <property type="entry name" value="RPP4C3"/>
    <property type="match status" value="1"/>
</dbReference>
<keyword evidence="5" id="KW-1185">Reference proteome</keyword>
<dbReference type="Proteomes" id="UP000237347">
    <property type="component" value="Unassembled WGS sequence"/>
</dbReference>